<keyword evidence="4" id="KW-1185">Reference proteome</keyword>
<comment type="caution">
    <text evidence="3">The sequence shown here is derived from an EMBL/GenBank/DDBJ whole genome shotgun (WGS) entry which is preliminary data.</text>
</comment>
<dbReference type="Pfam" id="PF03808">
    <property type="entry name" value="Glyco_tran_WecG"/>
    <property type="match status" value="1"/>
</dbReference>
<proteinExistence type="predicted"/>
<dbReference type="CDD" id="cd06533">
    <property type="entry name" value="Glyco_transf_WecG_TagA"/>
    <property type="match status" value="1"/>
</dbReference>
<evidence type="ECO:0000313" key="4">
    <source>
        <dbReference type="Proteomes" id="UP000602124"/>
    </source>
</evidence>
<evidence type="ECO:0000313" key="3">
    <source>
        <dbReference type="EMBL" id="MBJ3783131.1"/>
    </source>
</evidence>
<dbReference type="AlphaFoldDB" id="A0A934IU90"/>
<dbReference type="RefSeq" id="WP_198874385.1">
    <property type="nucleotide sequence ID" value="NZ_JAEKMH010000001.1"/>
</dbReference>
<dbReference type="InterPro" id="IPR004629">
    <property type="entry name" value="WecG_TagA_CpsF"/>
</dbReference>
<keyword evidence="1" id="KW-0328">Glycosyltransferase</keyword>
<keyword evidence="2" id="KW-0808">Transferase</keyword>
<dbReference type="PANTHER" id="PTHR34136:SF1">
    <property type="entry name" value="UDP-N-ACETYL-D-MANNOSAMINURONIC ACID TRANSFERASE"/>
    <property type="match status" value="1"/>
</dbReference>
<evidence type="ECO:0000256" key="1">
    <source>
        <dbReference type="ARBA" id="ARBA00022676"/>
    </source>
</evidence>
<reference evidence="3" key="1">
    <citation type="submission" date="2020-12" db="EMBL/GenBank/DDBJ databases">
        <title>Devosia sp. MSA67 isolated from Mo River.</title>
        <authorList>
            <person name="Ma F."/>
            <person name="Zi Z."/>
        </authorList>
    </citation>
    <scope>NUCLEOTIDE SEQUENCE</scope>
    <source>
        <strain evidence="3">MSA67</strain>
    </source>
</reference>
<name>A0A934IU90_9HYPH</name>
<dbReference type="EMBL" id="JAEKMH010000001">
    <property type="protein sequence ID" value="MBJ3783131.1"/>
    <property type="molecule type" value="Genomic_DNA"/>
</dbReference>
<organism evidence="3 4">
    <name type="scientific">Devosia sediminis</name>
    <dbReference type="NCBI Taxonomy" id="2798801"/>
    <lineage>
        <taxon>Bacteria</taxon>
        <taxon>Pseudomonadati</taxon>
        <taxon>Pseudomonadota</taxon>
        <taxon>Alphaproteobacteria</taxon>
        <taxon>Hyphomicrobiales</taxon>
        <taxon>Devosiaceae</taxon>
        <taxon>Devosia</taxon>
    </lineage>
</organism>
<protein>
    <submittedName>
        <fullName evidence="3">WecB/TagA/CpsF family glycosyltransferase</fullName>
    </submittedName>
</protein>
<dbReference type="PANTHER" id="PTHR34136">
    <property type="match status" value="1"/>
</dbReference>
<dbReference type="GO" id="GO:0016758">
    <property type="term" value="F:hexosyltransferase activity"/>
    <property type="evidence" value="ECO:0007669"/>
    <property type="project" value="TreeGrafter"/>
</dbReference>
<gene>
    <name evidence="3" type="ORF">JEQ47_00240</name>
</gene>
<sequence>MQVTAEFHGGDGQVLRRRLGLDKLQFEFLGSPMDPLTMDQTIAVIDEALAERIRLKHVVVNVAKLVNMQTDRALHADVVSSDLINIDGMGVVWGARLAGHKVPERVAGIDLMDRVLKLCHEKGYRPYILGAKRDVLERAVANIKARYPGLVFAGYRDGYFGRDEERSVVDAIAQSKADCLFVAMSSPAKERITEQYKEELGVSFLMGVGGSIDVMSGSTKRAPDWMQKTGLEWLYRVMQEPGRMWKRYLVTNSKYLWLVLKEAVTARAP</sequence>
<evidence type="ECO:0000256" key="2">
    <source>
        <dbReference type="ARBA" id="ARBA00022679"/>
    </source>
</evidence>
<accession>A0A934IU90</accession>
<dbReference type="NCBIfam" id="TIGR00696">
    <property type="entry name" value="wecG_tagA_cpsF"/>
    <property type="match status" value="1"/>
</dbReference>
<dbReference type="Proteomes" id="UP000602124">
    <property type="component" value="Unassembled WGS sequence"/>
</dbReference>